<accession>A0AA39I4G9</accession>
<dbReference type="Proteomes" id="UP001175271">
    <property type="component" value="Unassembled WGS sequence"/>
</dbReference>
<sequence length="113" mass="12313">MGPMTASGCEFTSIIRSCVISRSFSNTSRTLFSECSRASASPSESNCFSKSCSQLPGSEAKSAFQPPVRDAFRLPNSEEDVRRGVLEALRSFSRAPSGSGFGEDHHFIFRVLH</sequence>
<gene>
    <name evidence="1" type="ORF">QR680_012699</name>
</gene>
<organism evidence="1 2">
    <name type="scientific">Steinernema hermaphroditum</name>
    <dbReference type="NCBI Taxonomy" id="289476"/>
    <lineage>
        <taxon>Eukaryota</taxon>
        <taxon>Metazoa</taxon>
        <taxon>Ecdysozoa</taxon>
        <taxon>Nematoda</taxon>
        <taxon>Chromadorea</taxon>
        <taxon>Rhabditida</taxon>
        <taxon>Tylenchina</taxon>
        <taxon>Panagrolaimomorpha</taxon>
        <taxon>Strongyloidoidea</taxon>
        <taxon>Steinernematidae</taxon>
        <taxon>Steinernema</taxon>
    </lineage>
</organism>
<reference evidence="1" key="1">
    <citation type="submission" date="2023-06" db="EMBL/GenBank/DDBJ databases">
        <title>Genomic analysis of the entomopathogenic nematode Steinernema hermaphroditum.</title>
        <authorList>
            <person name="Schwarz E.M."/>
            <person name="Heppert J.K."/>
            <person name="Baniya A."/>
            <person name="Schwartz H.T."/>
            <person name="Tan C.-H."/>
            <person name="Antoshechkin I."/>
            <person name="Sternberg P.W."/>
            <person name="Goodrich-Blair H."/>
            <person name="Dillman A.R."/>
        </authorList>
    </citation>
    <scope>NUCLEOTIDE SEQUENCE</scope>
    <source>
        <strain evidence="1">PS9179</strain>
        <tissue evidence="1">Whole animal</tissue>
    </source>
</reference>
<name>A0AA39I4G9_9BILA</name>
<evidence type="ECO:0000313" key="2">
    <source>
        <dbReference type="Proteomes" id="UP001175271"/>
    </source>
</evidence>
<proteinExistence type="predicted"/>
<evidence type="ECO:0000313" key="1">
    <source>
        <dbReference type="EMBL" id="KAK0416816.1"/>
    </source>
</evidence>
<dbReference type="AlphaFoldDB" id="A0AA39I4G9"/>
<keyword evidence="2" id="KW-1185">Reference proteome</keyword>
<dbReference type="EMBL" id="JAUCMV010000002">
    <property type="protein sequence ID" value="KAK0416816.1"/>
    <property type="molecule type" value="Genomic_DNA"/>
</dbReference>
<comment type="caution">
    <text evidence="1">The sequence shown here is derived from an EMBL/GenBank/DDBJ whole genome shotgun (WGS) entry which is preliminary data.</text>
</comment>
<protein>
    <submittedName>
        <fullName evidence="1">Uncharacterized protein</fullName>
    </submittedName>
</protein>